<dbReference type="AlphaFoldDB" id="A0A1W1DBG3"/>
<organism evidence="1">
    <name type="scientific">hydrothermal vent metagenome</name>
    <dbReference type="NCBI Taxonomy" id="652676"/>
    <lineage>
        <taxon>unclassified sequences</taxon>
        <taxon>metagenomes</taxon>
        <taxon>ecological metagenomes</taxon>
    </lineage>
</organism>
<reference evidence="1" key="1">
    <citation type="submission" date="2016-10" db="EMBL/GenBank/DDBJ databases">
        <authorList>
            <person name="de Groot N.N."/>
        </authorList>
    </citation>
    <scope>NUCLEOTIDE SEQUENCE</scope>
</reference>
<evidence type="ECO:0000313" key="1">
    <source>
        <dbReference type="EMBL" id="SFV77965.1"/>
    </source>
</evidence>
<dbReference type="EMBL" id="FPHQ01000262">
    <property type="protein sequence ID" value="SFV77965.1"/>
    <property type="molecule type" value="Genomic_DNA"/>
</dbReference>
<protein>
    <submittedName>
        <fullName evidence="1">Uncharacterized protein</fullName>
    </submittedName>
</protein>
<proteinExistence type="predicted"/>
<accession>A0A1W1DBG3</accession>
<sequence>MRIQQLKFLALISLLPLLSSTSVFGIVQDAVVIEFKHPQTIAVDMPQNTLGSASGSVAATIWTITSNNAVGINFTGNSPTADSGTTRLSYPVFSKQEVDASGSAITDRYDHLVTTYGIFIDGTDSIANESTRGDAAIKTYQGGIVPTATPTQLVEATTIAGSPFSHYGAIMPSDAGQFQMTLYSKGIGNQDTTQSGVYSTTVTAVITAEEQLNIN</sequence>
<name>A0A1W1DBG3_9ZZZZ</name>
<gene>
    <name evidence="1" type="ORF">MNB_SUP05-10-960</name>
</gene>